<dbReference type="Pfam" id="PF00535">
    <property type="entry name" value="Glycos_transf_2"/>
    <property type="match status" value="1"/>
</dbReference>
<organism evidence="4 5">
    <name type="scientific">Eubacterium plexicaudatum ASF492</name>
    <dbReference type="NCBI Taxonomy" id="1235802"/>
    <lineage>
        <taxon>Bacteria</taxon>
        <taxon>Bacillati</taxon>
        <taxon>Bacillota</taxon>
        <taxon>Clostridia</taxon>
        <taxon>Eubacteriales</taxon>
        <taxon>Eubacteriaceae</taxon>
        <taxon>Eubacterium</taxon>
    </lineage>
</organism>
<dbReference type="PATRIC" id="fig|1235802.3.peg.2890"/>
<dbReference type="STRING" id="1235802.C823_02738"/>
<keyword evidence="1" id="KW-0328">Glycosyltransferase</keyword>
<dbReference type="Proteomes" id="UP000012589">
    <property type="component" value="Unassembled WGS sequence"/>
</dbReference>
<evidence type="ECO:0000256" key="2">
    <source>
        <dbReference type="ARBA" id="ARBA00022679"/>
    </source>
</evidence>
<evidence type="ECO:0000259" key="3">
    <source>
        <dbReference type="Pfam" id="PF00535"/>
    </source>
</evidence>
<evidence type="ECO:0000313" key="5">
    <source>
        <dbReference type="Proteomes" id="UP000012589"/>
    </source>
</evidence>
<dbReference type="PANTHER" id="PTHR22916:SF51">
    <property type="entry name" value="GLYCOSYLTRANSFERASE EPSH-RELATED"/>
    <property type="match status" value="1"/>
</dbReference>
<dbReference type="AlphaFoldDB" id="N2A8K2"/>
<dbReference type="InterPro" id="IPR029044">
    <property type="entry name" value="Nucleotide-diphossugar_trans"/>
</dbReference>
<keyword evidence="5" id="KW-1185">Reference proteome</keyword>
<evidence type="ECO:0000256" key="1">
    <source>
        <dbReference type="ARBA" id="ARBA00022676"/>
    </source>
</evidence>
<feature type="domain" description="Glycosyltransferase 2-like" evidence="3">
    <location>
        <begin position="12"/>
        <end position="134"/>
    </location>
</feature>
<accession>N2A8K2</accession>
<dbReference type="GO" id="GO:0016757">
    <property type="term" value="F:glycosyltransferase activity"/>
    <property type="evidence" value="ECO:0007669"/>
    <property type="project" value="UniProtKB-KW"/>
</dbReference>
<name>N2A8K2_9FIRM</name>
<dbReference type="InterPro" id="IPR001173">
    <property type="entry name" value="Glyco_trans_2-like"/>
</dbReference>
<gene>
    <name evidence="4" type="ORF">C823_02738</name>
</gene>
<dbReference type="OrthoDB" id="9802649at2"/>
<keyword evidence="2" id="KW-0808">Transferase</keyword>
<dbReference type="eggNOG" id="COG1215">
    <property type="taxonomic scope" value="Bacteria"/>
</dbReference>
<dbReference type="PANTHER" id="PTHR22916">
    <property type="entry name" value="GLYCOSYLTRANSFERASE"/>
    <property type="match status" value="1"/>
</dbReference>
<dbReference type="CDD" id="cd00761">
    <property type="entry name" value="Glyco_tranf_GTA_type"/>
    <property type="match status" value="1"/>
</dbReference>
<dbReference type="EMBL" id="AQFT01000087">
    <property type="protein sequence ID" value="EMZ25722.1"/>
    <property type="molecule type" value="Genomic_DNA"/>
</dbReference>
<proteinExistence type="predicted"/>
<dbReference type="Gene3D" id="3.40.50.720">
    <property type="entry name" value="NAD(P)-binding Rossmann-like Domain"/>
    <property type="match status" value="1"/>
</dbReference>
<sequence>MLNENCTMENISVIIPVYNTYKYISDCLNSILCQTYLKWEMILIDDGSTDGSEKICDIYAEQDSRIKVIHQTNSGVVAARNVGIENANGQYVVFVDSDDYVEPDMFETLIKKAIESKADIVSSGYRKGYIAKNGTLEKGEAVFGSFPEGKYGKNQKEYLLANLMCYKNYSSYGISPILCGKLFRIELLIQNMRNVSQEITIAEDACLTYMCCMDAENIYVLHEAFYCYIMRENSCIHTADKRCFSIITDCYDCLLQKIVQMQEHKNVLLQQLEKFIAREAVFALKNRFGFSNGGMLPLYAVNLKGWNQNTKIVIYGAGIVGSSYYQQITALGQAVVVLWVDSSRTVVEKNPLVQPVNRILCCEYDYILISVKDKKLADNISRDLQTMKVEKEKIVWKEPQFILDIYNA</sequence>
<evidence type="ECO:0000313" key="4">
    <source>
        <dbReference type="EMBL" id="EMZ25722.1"/>
    </source>
</evidence>
<comment type="caution">
    <text evidence="4">The sequence shown here is derived from an EMBL/GenBank/DDBJ whole genome shotgun (WGS) entry which is preliminary data.</text>
</comment>
<reference evidence="4 5" key="1">
    <citation type="journal article" date="2014" name="Genome Announc.">
        <title>Draft genome sequences of the altered schaedler flora, a defined bacterial community from gnotobiotic mice.</title>
        <authorList>
            <person name="Wannemuehler M.J."/>
            <person name="Overstreet A.M."/>
            <person name="Ward D.V."/>
            <person name="Phillips G.J."/>
        </authorList>
    </citation>
    <scope>NUCLEOTIDE SEQUENCE [LARGE SCALE GENOMIC DNA]</scope>
    <source>
        <strain evidence="4 5">ASF492</strain>
    </source>
</reference>
<protein>
    <recommendedName>
        <fullName evidence="3">Glycosyltransferase 2-like domain-containing protein</fullName>
    </recommendedName>
</protein>
<dbReference type="HOGENOM" id="CLU_025996_25_4_9"/>
<dbReference type="Gene3D" id="3.90.550.10">
    <property type="entry name" value="Spore Coat Polysaccharide Biosynthesis Protein SpsA, Chain A"/>
    <property type="match status" value="1"/>
</dbReference>
<dbReference type="SUPFAM" id="SSF53448">
    <property type="entry name" value="Nucleotide-diphospho-sugar transferases"/>
    <property type="match status" value="1"/>
</dbReference>